<feature type="region of interest" description="Disordered" evidence="1">
    <location>
        <begin position="1"/>
        <end position="24"/>
    </location>
</feature>
<organism evidence="2 3">
    <name type="scientific">Crenothrix polyspora</name>
    <dbReference type="NCBI Taxonomy" id="360316"/>
    <lineage>
        <taxon>Bacteria</taxon>
        <taxon>Pseudomonadati</taxon>
        <taxon>Pseudomonadota</taxon>
        <taxon>Gammaproteobacteria</taxon>
        <taxon>Methylococcales</taxon>
        <taxon>Crenotrichaceae</taxon>
        <taxon>Crenothrix</taxon>
    </lineage>
</organism>
<reference evidence="3" key="1">
    <citation type="submission" date="2017-02" db="EMBL/GenBank/DDBJ databases">
        <authorList>
            <person name="Daims H."/>
        </authorList>
    </citation>
    <scope>NUCLEOTIDE SEQUENCE [LARGE SCALE GENOMIC DNA]</scope>
</reference>
<accession>A0A1R4GZ77</accession>
<evidence type="ECO:0000256" key="1">
    <source>
        <dbReference type="SAM" id="MobiDB-lite"/>
    </source>
</evidence>
<evidence type="ECO:0000313" key="3">
    <source>
        <dbReference type="Proteomes" id="UP000195442"/>
    </source>
</evidence>
<dbReference type="Proteomes" id="UP000195442">
    <property type="component" value="Unassembled WGS sequence"/>
</dbReference>
<gene>
    <name evidence="2" type="ORF">CRENPOLYSF2_110006</name>
</gene>
<protein>
    <submittedName>
        <fullName evidence="2">Uncharacterized protein</fullName>
    </submittedName>
</protein>
<name>A0A1R4GZ77_9GAMM</name>
<sequence>MQTTTNAMEPEGCPFTFADANQGTQRRIGTNVSGVVSRISGGER</sequence>
<dbReference type="AlphaFoldDB" id="A0A1R4GZ77"/>
<proteinExistence type="predicted"/>
<dbReference type="EMBL" id="FUKJ01000013">
    <property type="protein sequence ID" value="SJM89288.1"/>
    <property type="molecule type" value="Genomic_DNA"/>
</dbReference>
<evidence type="ECO:0000313" key="2">
    <source>
        <dbReference type="EMBL" id="SJM89288.1"/>
    </source>
</evidence>
<keyword evidence="3" id="KW-1185">Reference proteome</keyword>